<protein>
    <submittedName>
        <fullName evidence="1">Uncharacterized protein</fullName>
    </submittedName>
</protein>
<accession>B3DYB6</accession>
<dbReference type="EMBL" id="CP000975">
    <property type="protein sequence ID" value="ACD82393.1"/>
    <property type="molecule type" value="Genomic_DNA"/>
</dbReference>
<evidence type="ECO:0000313" key="1">
    <source>
        <dbReference type="EMBL" id="ACD82393.1"/>
    </source>
</evidence>
<dbReference type="AlphaFoldDB" id="B3DYB6"/>
<organism evidence="1 2">
    <name type="scientific">Methylacidiphilum infernorum (isolate V4)</name>
    <name type="common">Methylokorus infernorum (strain V4)</name>
    <dbReference type="NCBI Taxonomy" id="481448"/>
    <lineage>
        <taxon>Bacteria</taxon>
        <taxon>Pseudomonadati</taxon>
        <taxon>Verrucomicrobiota</taxon>
        <taxon>Methylacidiphilae</taxon>
        <taxon>Methylacidiphilales</taxon>
        <taxon>Methylacidiphilaceae</taxon>
        <taxon>Methylacidiphilum (ex Ratnadevi et al. 2023)</taxon>
    </lineage>
</organism>
<proteinExistence type="predicted"/>
<dbReference type="STRING" id="481448.Minf_0335"/>
<dbReference type="Proteomes" id="UP000009149">
    <property type="component" value="Chromosome"/>
</dbReference>
<reference evidence="1 2" key="1">
    <citation type="journal article" date="2008" name="Biol. Direct">
        <title>Complete genome sequence of the extremely acidophilic methanotroph isolate V4, Methylacidiphilum infernorum, a representative of the bacterial phylum Verrucomicrobia.</title>
        <authorList>
            <person name="Hou S."/>
            <person name="Makarova K.S."/>
            <person name="Saw J.H."/>
            <person name="Senin P."/>
            <person name="Ly B.V."/>
            <person name="Zhou Z."/>
            <person name="Ren Y."/>
            <person name="Wang J."/>
            <person name="Galperin M.Y."/>
            <person name="Omelchenko M.V."/>
            <person name="Wolf Y.I."/>
            <person name="Yutin N."/>
            <person name="Koonin E.V."/>
            <person name="Stott M.B."/>
            <person name="Mountain B.W."/>
            <person name="Crowe M.A."/>
            <person name="Smirnova A.V."/>
            <person name="Dunfield P.F."/>
            <person name="Feng L."/>
            <person name="Wang L."/>
            <person name="Alam M."/>
        </authorList>
    </citation>
    <scope>NUCLEOTIDE SEQUENCE [LARGE SCALE GENOMIC DNA]</scope>
    <source>
        <strain evidence="2">Isolate V4</strain>
    </source>
</reference>
<evidence type="ECO:0000313" key="2">
    <source>
        <dbReference type="Proteomes" id="UP000009149"/>
    </source>
</evidence>
<dbReference type="HOGENOM" id="CLU_3390240_0_0_0"/>
<name>B3DYB6_METI4</name>
<sequence length="32" mass="3909">MQRKGIIFYELTFFSRKKELILVFKTVIKMPC</sequence>
<gene>
    <name evidence="1" type="ordered locus">Minf_0335</name>
</gene>
<dbReference type="KEGG" id="min:Minf_0335"/>